<feature type="compositionally biased region" description="Basic residues" evidence="1">
    <location>
        <begin position="16"/>
        <end position="27"/>
    </location>
</feature>
<dbReference type="EMBL" id="BAAAPF010000053">
    <property type="protein sequence ID" value="GAA2120519.1"/>
    <property type="molecule type" value="Genomic_DNA"/>
</dbReference>
<gene>
    <name evidence="2" type="ORF">GCM10009802_23240</name>
</gene>
<keyword evidence="3" id="KW-1185">Reference proteome</keyword>
<evidence type="ECO:0000313" key="3">
    <source>
        <dbReference type="Proteomes" id="UP001500443"/>
    </source>
</evidence>
<reference evidence="2 3" key="1">
    <citation type="journal article" date="2019" name="Int. J. Syst. Evol. Microbiol.">
        <title>The Global Catalogue of Microorganisms (GCM) 10K type strain sequencing project: providing services to taxonomists for standard genome sequencing and annotation.</title>
        <authorList>
            <consortium name="The Broad Institute Genomics Platform"/>
            <consortium name="The Broad Institute Genome Sequencing Center for Infectious Disease"/>
            <person name="Wu L."/>
            <person name="Ma J."/>
        </authorList>
    </citation>
    <scope>NUCLEOTIDE SEQUENCE [LARGE SCALE GENOMIC DNA]</scope>
    <source>
        <strain evidence="2 3">JCM 15481</strain>
    </source>
</reference>
<evidence type="ECO:0000313" key="2">
    <source>
        <dbReference type="EMBL" id="GAA2120519.1"/>
    </source>
</evidence>
<comment type="caution">
    <text evidence="2">The sequence shown here is derived from an EMBL/GenBank/DDBJ whole genome shotgun (WGS) entry which is preliminary data.</text>
</comment>
<organism evidence="2 3">
    <name type="scientific">Streptomyces synnematoformans</name>
    <dbReference type="NCBI Taxonomy" id="415721"/>
    <lineage>
        <taxon>Bacteria</taxon>
        <taxon>Bacillati</taxon>
        <taxon>Actinomycetota</taxon>
        <taxon>Actinomycetes</taxon>
        <taxon>Kitasatosporales</taxon>
        <taxon>Streptomycetaceae</taxon>
        <taxon>Streptomyces</taxon>
    </lineage>
</organism>
<proteinExistence type="predicted"/>
<sequence length="75" mass="7942">MKKPCGCTVAPDAHARSRGLRGLRARHGLHDLLRDPRDGHGRTADDRHGHAGGPPARPPSPAPSHPAFQRTSAAC</sequence>
<evidence type="ECO:0000256" key="1">
    <source>
        <dbReference type="SAM" id="MobiDB-lite"/>
    </source>
</evidence>
<name>A0ABN2Y0W4_9ACTN</name>
<dbReference type="Proteomes" id="UP001500443">
    <property type="component" value="Unassembled WGS sequence"/>
</dbReference>
<accession>A0ABN2Y0W4</accession>
<feature type="region of interest" description="Disordered" evidence="1">
    <location>
        <begin position="1"/>
        <end position="75"/>
    </location>
</feature>
<feature type="compositionally biased region" description="Pro residues" evidence="1">
    <location>
        <begin position="55"/>
        <end position="64"/>
    </location>
</feature>
<feature type="compositionally biased region" description="Basic and acidic residues" evidence="1">
    <location>
        <begin position="28"/>
        <end position="49"/>
    </location>
</feature>
<protein>
    <submittedName>
        <fullName evidence="2">Uncharacterized protein</fullName>
    </submittedName>
</protein>